<name>B8HWX0_CYAP4</name>
<dbReference type="EMBL" id="CP001344">
    <property type="protein sequence ID" value="ACL43273.1"/>
    <property type="molecule type" value="Genomic_DNA"/>
</dbReference>
<dbReference type="STRING" id="395961.Cyan7425_0887"/>
<accession>B8HWX0</accession>
<keyword evidence="1" id="KW-0808">Transferase</keyword>
<sequence>MSIITSPGSTEPPIITSFSIIVTVSSLIQAGGRTGIEHSLNNIEQSLDYFRLNYPEGDRVNFDVVVVDDSPGDDPQPGLERFVQTRSYYQLIQWGTMGSGAARNLGANLARGEALFFYSGECHYLPEHFLMVWSVLNQPLPNLNVNHGKEYFGAVRTEIKFSSLLLPHQQGFIAQNATFNLAVRREVHEFIGGFPEEDLFTTLAAIDQAYSIWVQQFCHLARLNQTTVEYRPSSGSDWETCLAQAVTAPSPVQPGFAPVTTDAAIGQVIQQRLQALQAKFAPS</sequence>
<dbReference type="GO" id="GO:0016740">
    <property type="term" value="F:transferase activity"/>
    <property type="evidence" value="ECO:0007669"/>
    <property type="project" value="UniProtKB-KW"/>
</dbReference>
<organism evidence="1">
    <name type="scientific">Cyanothece sp. (strain PCC 7425 / ATCC 29141)</name>
    <dbReference type="NCBI Taxonomy" id="395961"/>
    <lineage>
        <taxon>Bacteria</taxon>
        <taxon>Bacillati</taxon>
        <taxon>Cyanobacteriota</taxon>
        <taxon>Cyanophyceae</taxon>
        <taxon>Gomontiellales</taxon>
        <taxon>Cyanothecaceae</taxon>
        <taxon>Cyanothece</taxon>
    </lineage>
</organism>
<dbReference type="CDD" id="cd00761">
    <property type="entry name" value="Glyco_tranf_GTA_type"/>
    <property type="match status" value="1"/>
</dbReference>
<dbReference type="AlphaFoldDB" id="B8HWX0"/>
<dbReference type="HOGENOM" id="CLU_051818_0_0_3"/>
<dbReference type="KEGG" id="cyn:Cyan7425_0887"/>
<dbReference type="Gene3D" id="3.90.550.10">
    <property type="entry name" value="Spore Coat Polysaccharide Biosynthesis Protein SpsA, Chain A"/>
    <property type="match status" value="1"/>
</dbReference>
<evidence type="ECO:0000313" key="1">
    <source>
        <dbReference type="EMBL" id="ACL43273.1"/>
    </source>
</evidence>
<proteinExistence type="predicted"/>
<protein>
    <submittedName>
        <fullName evidence="1">Putative glycosyl transferase</fullName>
    </submittedName>
</protein>
<dbReference type="InterPro" id="IPR029044">
    <property type="entry name" value="Nucleotide-diphossugar_trans"/>
</dbReference>
<gene>
    <name evidence="1" type="ordered locus">Cyan7425_0887</name>
</gene>
<dbReference type="SUPFAM" id="SSF53448">
    <property type="entry name" value="Nucleotide-diphospho-sugar transferases"/>
    <property type="match status" value="1"/>
</dbReference>
<dbReference type="eggNOG" id="COG1216">
    <property type="taxonomic scope" value="Bacteria"/>
</dbReference>
<reference evidence="1" key="1">
    <citation type="submission" date="2009-01" db="EMBL/GenBank/DDBJ databases">
        <title>Complete sequence of chromosome Cyanothece sp. PCC 7425.</title>
        <authorList>
            <consortium name="US DOE Joint Genome Institute"/>
            <person name="Lucas S."/>
            <person name="Copeland A."/>
            <person name="Lapidus A."/>
            <person name="Glavina del Rio T."/>
            <person name="Dalin E."/>
            <person name="Tice H."/>
            <person name="Bruce D."/>
            <person name="Goodwin L."/>
            <person name="Pitluck S."/>
            <person name="Sims D."/>
            <person name="Meineke L."/>
            <person name="Brettin T."/>
            <person name="Detter J.C."/>
            <person name="Han C."/>
            <person name="Larimer F."/>
            <person name="Land M."/>
            <person name="Hauser L."/>
            <person name="Kyrpides N."/>
            <person name="Ovchinnikova G."/>
            <person name="Liberton M."/>
            <person name="Stoeckel J."/>
            <person name="Banerjee A."/>
            <person name="Singh A."/>
            <person name="Page L."/>
            <person name="Sato H."/>
            <person name="Zhao L."/>
            <person name="Sherman L."/>
            <person name="Pakrasi H."/>
            <person name="Richardson P."/>
        </authorList>
    </citation>
    <scope>NUCLEOTIDE SEQUENCE</scope>
    <source>
        <strain evidence="1">PCC 7425</strain>
    </source>
</reference>